<keyword evidence="3" id="KW-1185">Reference proteome</keyword>
<name>A0A2J6Q8Y7_9HELO</name>
<dbReference type="OrthoDB" id="2386201at2759"/>
<dbReference type="EMBL" id="KZ613477">
    <property type="protein sequence ID" value="PMD22702.1"/>
    <property type="molecule type" value="Genomic_DNA"/>
</dbReference>
<feature type="compositionally biased region" description="Polar residues" evidence="1">
    <location>
        <begin position="658"/>
        <end position="672"/>
    </location>
</feature>
<evidence type="ECO:0000313" key="3">
    <source>
        <dbReference type="Proteomes" id="UP000235672"/>
    </source>
</evidence>
<dbReference type="GO" id="GO:0031297">
    <property type="term" value="P:replication fork processing"/>
    <property type="evidence" value="ECO:0007669"/>
    <property type="project" value="InterPro"/>
</dbReference>
<feature type="compositionally biased region" description="Basic and acidic residues" evidence="1">
    <location>
        <begin position="179"/>
        <end position="196"/>
    </location>
</feature>
<reference evidence="2 3" key="1">
    <citation type="submission" date="2016-05" db="EMBL/GenBank/DDBJ databases">
        <title>A degradative enzymes factory behind the ericoid mycorrhizal symbiosis.</title>
        <authorList>
            <consortium name="DOE Joint Genome Institute"/>
            <person name="Martino E."/>
            <person name="Morin E."/>
            <person name="Grelet G."/>
            <person name="Kuo A."/>
            <person name="Kohler A."/>
            <person name="Daghino S."/>
            <person name="Barry K."/>
            <person name="Choi C."/>
            <person name="Cichocki N."/>
            <person name="Clum A."/>
            <person name="Copeland A."/>
            <person name="Hainaut M."/>
            <person name="Haridas S."/>
            <person name="Labutti K."/>
            <person name="Lindquist E."/>
            <person name="Lipzen A."/>
            <person name="Khouja H.-R."/>
            <person name="Murat C."/>
            <person name="Ohm R."/>
            <person name="Olson A."/>
            <person name="Spatafora J."/>
            <person name="Veneault-Fourrey C."/>
            <person name="Henrissat B."/>
            <person name="Grigoriev I."/>
            <person name="Martin F."/>
            <person name="Perotto S."/>
        </authorList>
    </citation>
    <scope>NUCLEOTIDE SEQUENCE [LARGE SCALE GENOMIC DNA]</scope>
    <source>
        <strain evidence="2 3">UAMH 7357</strain>
    </source>
</reference>
<feature type="region of interest" description="Disordered" evidence="1">
    <location>
        <begin position="1"/>
        <end position="64"/>
    </location>
</feature>
<feature type="region of interest" description="Disordered" evidence="1">
    <location>
        <begin position="384"/>
        <end position="451"/>
    </location>
</feature>
<feature type="compositionally biased region" description="Low complexity" evidence="1">
    <location>
        <begin position="646"/>
        <end position="657"/>
    </location>
</feature>
<feature type="compositionally biased region" description="Basic and acidic residues" evidence="1">
    <location>
        <begin position="46"/>
        <end position="59"/>
    </location>
</feature>
<dbReference type="GO" id="GO:0000724">
    <property type="term" value="P:double-strand break repair via homologous recombination"/>
    <property type="evidence" value="ECO:0007669"/>
    <property type="project" value="TreeGrafter"/>
</dbReference>
<dbReference type="PANTHER" id="PTHR28122">
    <property type="entry name" value="E3 UBIQUITIN-PROTEIN LIGASE SUBSTRATE RECEPTOR MMS22"/>
    <property type="match status" value="1"/>
</dbReference>
<feature type="compositionally biased region" description="Basic and acidic residues" evidence="1">
    <location>
        <begin position="1"/>
        <end position="10"/>
    </location>
</feature>
<feature type="compositionally biased region" description="Acidic residues" evidence="1">
    <location>
        <begin position="119"/>
        <end position="130"/>
    </location>
</feature>
<feature type="compositionally biased region" description="Polar residues" evidence="1">
    <location>
        <begin position="531"/>
        <end position="540"/>
    </location>
</feature>
<feature type="compositionally biased region" description="Low complexity" evidence="1">
    <location>
        <begin position="569"/>
        <end position="582"/>
    </location>
</feature>
<feature type="compositionally biased region" description="Basic residues" evidence="1">
    <location>
        <begin position="599"/>
        <end position="616"/>
    </location>
</feature>
<protein>
    <recommendedName>
        <fullName evidence="4">Mus7/MMS22 family-domain-containing protein</fullName>
    </recommendedName>
</protein>
<evidence type="ECO:0000313" key="2">
    <source>
        <dbReference type="EMBL" id="PMD22702.1"/>
    </source>
</evidence>
<feature type="compositionally biased region" description="Low complexity" evidence="1">
    <location>
        <begin position="33"/>
        <end position="43"/>
    </location>
</feature>
<sequence>MANWKEKGEVPDSDDDDALDSQSIPSDDEQPNEEQNNNIRNTESITEIHNDEKEGEKPKQGRLAISDITVPAVLENPTFVPVHTSEPKLYAKHVDGNDRVPASSPDSPKVFKVPKVFWENEEEGTAEEDEQRSMSKPDNEEPADDEISKTYVQITSPTSSILSLPPASQASFPPNAPLNDRESTIRQYGGHEKFLHDSPVTEDIQVPQTTTYAGRSLRQRNPIQLHPYIVEQEKYRQTLRARGIAPMRIEPSQDESYCRSRHTASPELDSQEKDSQDATETGDSQPMDFDWNLPSSPPQKVHENNAAATSEAHKSAIRDDEEEDEDEEFPNIDQLLTTRQPLPHTIRPRSRMKSYSIKSKQWCKVRNERKGDLFGEAALISAANVPASPPGTSSPLPTASRESASSRSQTKPRQPRLLDESSRSLSGQNKLNIQTFPDLPTPATSATKPIPFLVDSDSEDELAREQEISSSNESIQIRKVSKKIRGVLPASHLRLDYMQRKPQPSSRTRRESLSVSPIRAEARRGVALPRTSGSAQSPSVTVAPGFDFLSSDSEEDEEENRAGGFVFEDSPSSPLDSQLSQSRLGFAEEDDKIDAMLPSRKRHSTSSKIRPRKKSRIGSSTLFRATDKPYARQPKITEHLRRPRQSESSPPSSKQPRTSGSTPRRQNDSYFSLPTKPTPPQLSILDVVDTPRNHGSLPQFIKVAVRTARSKIGLGKQSPSRKFIRLANREDTHDAQSVLEDWRGGRLLPKTPQSIYPASPRFSRYPLKEIENNRQTKLQPPVPKLKSFPQTSKTGSVGSRRKLIISRVNQQSMNAFITREQPNNQNRKFAAEARAPRLARRREERPRYVSTAARFAQLESSENQHSPQQLASAFRSTKKSLDALYRITRKRPVPQANLQLSRFLADEDVVYHSVKQNDIGQSAKPEVVVTAEGSVGSMRNGTRRKNRLPQRLDAGAAIYRQPSDPLILDFLVPASVPDIGATEGYKLLGLAKFGTYYPLNFDIFPLRPGVFFHESTFIGSGRLSEAIRRSGGTLPGRILPQTSLMLAGKTFCWGKWNEYVSSEMGLTFDWLVDQLISERSPLSSPPPIDTVGAISFVLRYVHNHLSFGGSDDIKNFLYRMAEVLQDFSSRLATAGDNSKYAEIRAWIEVGSISMLLLLELLRIARARAEEPVVYQLEDLMKRFAAHCVKALVSQGLDHVRKLYDDLQYLSFRECGITNDEYVVQGWVIIMKVLDAARIPRGSFWDVTNLQLDATHLKDISDARIMEKLWYSMFSLLPLCEFDEFGVVIEGRRQEAAFDNWSLVQRMLKRVFALYHANQRQSPGFNDYCRAIVSRCHLLMVEWGWWNCSGLVGTLFDFFAAHKLAHLRNEEAYASPRFLQDLNAEPHLLLEIEDRCFHLFLKIVALAIKHFQQVGEDKHIRNLVARLMPNHNRQYPKEESIHQRDLASLRNHHDLLCTLYWAAPSQHRPSPTVIQELVLVDHSHKEACLINLRAWEQLASFILTQNTEKDAYKPLKQWYQDLFSKLIQQYLRIEGEIRDQAHALQGVNEQVLHEKQLQDVIMANQGTMMTSIYTSVKAIAHLIEVAHHTWQWVGAYETLDPEQIAILLTYSLSTPNAHSKLLWALLDAYLDVLKACMDRMEGLALLAQDEGDSSQASDHAAKRLEQCLLAPFLFLLRHYLGGLTPVYNMSGVDEIYQRLITCWARYAALCSDRREDNCDGNSLVEFECVTDAMCEIFSRRHKNRVQAHYWPLFLAKLLEYKKSPDLESLHMPFFDFGKEWLISLASSERIPFLNEFTAQLQKKGFRLSDGISCDWNPSQKLRGAIRNMGDRMQILTEAFSNKNAISKHLYSALLVDLMKEMQTQLETMESPTGAKYETYLKMVHQVAADIKCHCADICQLPRFFLVPSRYYRPPEADPEFYTQGILNYCRNLVHHRERTSFELFYYLIGGWKKAYVHGEEAMSKHIRHLGKAMKNSDFMSFLLADFVPAIVQTGFKNLMTQASLTYLAYFPGLAYRIGALLNGDEAEASRFFRQVINLLRIIMNCLLVPNQDNAMPMYWNPRNEERSVRTMVCYFWLEVMPYLENHIQRIRDETPEDEQRFSELNQAFLHYLKRMEEHLGYPEECPDECPHDWISEVYPVEDTHFCADFERALEDDIGDHVMRCGEMSVKLGQSTYRVLLRRYDNMIPTFEDVLALGRIGRHATIPGVSNFEIMSLEF</sequence>
<dbReference type="STRING" id="1745343.A0A2J6Q8Y7"/>
<organism evidence="2 3">
    <name type="scientific">Hyaloscypha hepaticicola</name>
    <dbReference type="NCBI Taxonomy" id="2082293"/>
    <lineage>
        <taxon>Eukaryota</taxon>
        <taxon>Fungi</taxon>
        <taxon>Dikarya</taxon>
        <taxon>Ascomycota</taxon>
        <taxon>Pezizomycotina</taxon>
        <taxon>Leotiomycetes</taxon>
        <taxon>Helotiales</taxon>
        <taxon>Hyaloscyphaceae</taxon>
        <taxon>Hyaloscypha</taxon>
    </lineage>
</organism>
<feature type="region of interest" description="Disordered" evidence="1">
    <location>
        <begin position="242"/>
        <end position="353"/>
    </location>
</feature>
<proteinExistence type="predicted"/>
<evidence type="ECO:0000256" key="1">
    <source>
        <dbReference type="SAM" id="MobiDB-lite"/>
    </source>
</evidence>
<feature type="compositionally biased region" description="Low complexity" evidence="1">
    <location>
        <begin position="154"/>
        <end position="166"/>
    </location>
</feature>
<feature type="compositionally biased region" description="Acidic residues" evidence="1">
    <location>
        <begin position="319"/>
        <end position="330"/>
    </location>
</feature>
<feature type="compositionally biased region" description="Polar residues" evidence="1">
    <location>
        <begin position="390"/>
        <end position="412"/>
    </location>
</feature>
<dbReference type="InterPro" id="IPR019021">
    <property type="entry name" value="Mms22"/>
</dbReference>
<evidence type="ECO:0008006" key="4">
    <source>
        <dbReference type="Google" id="ProtNLM"/>
    </source>
</evidence>
<feature type="compositionally biased region" description="Polar residues" evidence="1">
    <location>
        <begin position="423"/>
        <end position="435"/>
    </location>
</feature>
<feature type="compositionally biased region" description="Basic and acidic residues" evidence="1">
    <location>
        <begin position="625"/>
        <end position="640"/>
    </location>
</feature>
<gene>
    <name evidence="2" type="ORF">NA56DRAFT_644870</name>
</gene>
<feature type="compositionally biased region" description="Polar residues" evidence="1">
    <location>
        <begin position="788"/>
        <end position="797"/>
    </location>
</feature>
<feature type="region of interest" description="Disordered" evidence="1">
    <location>
        <begin position="779"/>
        <end position="798"/>
    </location>
</feature>
<dbReference type="PANTHER" id="PTHR28122:SF1">
    <property type="entry name" value="E3 UBIQUITIN-PROTEIN LIGASE SUBSTRATE RECEPTOR MMS22"/>
    <property type="match status" value="1"/>
</dbReference>
<feature type="region of interest" description="Disordered" evidence="1">
    <location>
        <begin position="84"/>
        <end position="201"/>
    </location>
</feature>
<dbReference type="GO" id="GO:0005634">
    <property type="term" value="C:nucleus"/>
    <property type="evidence" value="ECO:0007669"/>
    <property type="project" value="InterPro"/>
</dbReference>
<feature type="region of interest" description="Disordered" evidence="1">
    <location>
        <begin position="495"/>
        <end position="682"/>
    </location>
</feature>
<dbReference type="GO" id="GO:0035361">
    <property type="term" value="C:Cul8-RING ubiquitin ligase complex"/>
    <property type="evidence" value="ECO:0007669"/>
    <property type="project" value="TreeGrafter"/>
</dbReference>
<dbReference type="Pfam" id="PF09462">
    <property type="entry name" value="Mus7"/>
    <property type="match status" value="1"/>
</dbReference>
<accession>A0A2J6Q8Y7</accession>
<dbReference type="Proteomes" id="UP000235672">
    <property type="component" value="Unassembled WGS sequence"/>
</dbReference>